<feature type="compositionally biased region" description="Low complexity" evidence="1">
    <location>
        <begin position="289"/>
        <end position="300"/>
    </location>
</feature>
<keyword evidence="2" id="KW-1133">Transmembrane helix</keyword>
<evidence type="ECO:0000313" key="4">
    <source>
        <dbReference type="Proteomes" id="UP000249419"/>
    </source>
</evidence>
<name>A0A328NJS2_9ACTN</name>
<dbReference type="EMBL" id="PYAG01000023">
    <property type="protein sequence ID" value="RAO30858.1"/>
    <property type="molecule type" value="Genomic_DNA"/>
</dbReference>
<dbReference type="Pfam" id="PF19609">
    <property type="entry name" value="DUF6114"/>
    <property type="match status" value="1"/>
</dbReference>
<feature type="transmembrane region" description="Helical" evidence="2">
    <location>
        <begin position="29"/>
        <end position="47"/>
    </location>
</feature>
<dbReference type="RefSeq" id="WP_112677344.1">
    <property type="nucleotide sequence ID" value="NZ_PYAG01000023.1"/>
</dbReference>
<comment type="caution">
    <text evidence="3">The sequence shown here is derived from an EMBL/GenBank/DDBJ whole genome shotgun (WGS) entry which is preliminary data.</text>
</comment>
<proteinExistence type="predicted"/>
<dbReference type="InterPro" id="IPR046096">
    <property type="entry name" value="DUF6114"/>
</dbReference>
<dbReference type="AlphaFoldDB" id="A0A328NJS2"/>
<reference evidence="3 4" key="1">
    <citation type="submission" date="2018-03" db="EMBL/GenBank/DDBJ databases">
        <title>Defining the species Micromonospora saelicesensis and Micromonospora noduli under the framework of genomics.</title>
        <authorList>
            <person name="Riesco R."/>
            <person name="Trujillo M.E."/>
        </authorList>
    </citation>
    <scope>NUCLEOTIDE SEQUENCE [LARGE SCALE GENOMIC DNA]</scope>
    <source>
        <strain evidence="3 4">PSN13</strain>
    </source>
</reference>
<gene>
    <name evidence="3" type="ORF">PSN13_04423</name>
</gene>
<feature type="region of interest" description="Disordered" evidence="1">
    <location>
        <begin position="133"/>
        <end position="242"/>
    </location>
</feature>
<feature type="region of interest" description="Disordered" evidence="1">
    <location>
        <begin position="269"/>
        <end position="386"/>
    </location>
</feature>
<evidence type="ECO:0000256" key="1">
    <source>
        <dbReference type="SAM" id="MobiDB-lite"/>
    </source>
</evidence>
<accession>A0A328NJS2</accession>
<evidence type="ECO:0000256" key="2">
    <source>
        <dbReference type="SAM" id="Phobius"/>
    </source>
</evidence>
<sequence length="537" mass="54646">MTTANTSHARPGGTAQAWRTFRRWQRSRPFWGGFFIALAGVEMFASTRMTINGLSFHSGATGLLSLLIPVILVTCALLLWLSPAQRLFYSVVAAVTTVYSLIGLNLGGFFVGLLLGIVGSALAFSWTPIRPAPPTPPPAEIEQNGDDPGGAGLAGVGLADVGADESDRGGAEQGGVRRVGASQGGIDQDGAGQGGVDQGGIDQGGIDQGGVDQGGVGQGGVLRVDHPGVGASDGAPPEWPGRSADPRAFAIALVVVGLAAVGLASQPRAVQAAPSRPASTGCPTPPRAVTPSPSRSAATPTPAPSPGQGGNVITDILDGIGDLLGLGGREDPAPSVSPTGTPAARPTSTATPRPGPADCPAQPPGKPTPGKPGKAAPDRPGTVQPGKLLPRIAADPALPTVAQTPSKLTGSSVRMTGLRFDGVTDLHTVKGDLKVLKFSMREAVTTDFLLRADGPEGRNQRYATNQLTVRGDVAFYATRFVGRLLGIKITLTPDLPLPDGLPITSPIPITFTDPTIDLAYVTSDTLTARPALALTLG</sequence>
<feature type="compositionally biased region" description="Pro residues" evidence="1">
    <location>
        <begin position="353"/>
        <end position="370"/>
    </location>
</feature>
<feature type="compositionally biased region" description="Low complexity" evidence="1">
    <location>
        <begin position="337"/>
        <end position="352"/>
    </location>
</feature>
<keyword evidence="2" id="KW-0812">Transmembrane</keyword>
<feature type="compositionally biased region" description="Gly residues" evidence="1">
    <location>
        <begin position="191"/>
        <end position="220"/>
    </location>
</feature>
<dbReference type="Proteomes" id="UP000249419">
    <property type="component" value="Unassembled WGS sequence"/>
</dbReference>
<evidence type="ECO:0000313" key="3">
    <source>
        <dbReference type="EMBL" id="RAO30858.1"/>
    </source>
</evidence>
<feature type="transmembrane region" description="Helical" evidence="2">
    <location>
        <begin position="59"/>
        <end position="80"/>
    </location>
</feature>
<feature type="transmembrane region" description="Helical" evidence="2">
    <location>
        <begin position="110"/>
        <end position="129"/>
    </location>
</feature>
<protein>
    <submittedName>
        <fullName evidence="3">Uncharacterized protein</fullName>
    </submittedName>
</protein>
<keyword evidence="2" id="KW-0472">Membrane</keyword>
<organism evidence="3 4">
    <name type="scientific">Micromonospora saelicesensis</name>
    <dbReference type="NCBI Taxonomy" id="285676"/>
    <lineage>
        <taxon>Bacteria</taxon>
        <taxon>Bacillati</taxon>
        <taxon>Actinomycetota</taxon>
        <taxon>Actinomycetes</taxon>
        <taxon>Micromonosporales</taxon>
        <taxon>Micromonosporaceae</taxon>
        <taxon>Micromonospora</taxon>
    </lineage>
</organism>